<proteinExistence type="predicted"/>
<dbReference type="EMBL" id="OX596102">
    <property type="protein sequence ID" value="CAM9819141.1"/>
    <property type="molecule type" value="Genomic_DNA"/>
</dbReference>
<name>A0AC59YM04_RANTA</name>
<reference evidence="1" key="1">
    <citation type="submission" date="2023-05" db="EMBL/GenBank/DDBJ databases">
        <authorList>
            <consortium name="ELIXIR-Norway"/>
        </authorList>
    </citation>
    <scope>NUCLEOTIDE SEQUENCE</scope>
</reference>
<gene>
    <name evidence="1" type="ORF">MRATA1EN22A_LOCUS7903</name>
</gene>
<organism evidence="1 2">
    <name type="scientific">Rangifer tarandus platyrhynchus</name>
    <name type="common">Svalbard reindeer</name>
    <dbReference type="NCBI Taxonomy" id="3082113"/>
    <lineage>
        <taxon>Eukaryota</taxon>
        <taxon>Metazoa</taxon>
        <taxon>Chordata</taxon>
        <taxon>Craniata</taxon>
        <taxon>Vertebrata</taxon>
        <taxon>Euteleostomi</taxon>
        <taxon>Mammalia</taxon>
        <taxon>Eutheria</taxon>
        <taxon>Laurasiatheria</taxon>
        <taxon>Artiodactyla</taxon>
        <taxon>Ruminantia</taxon>
        <taxon>Pecora</taxon>
        <taxon>Cervidae</taxon>
        <taxon>Odocoileinae</taxon>
        <taxon>Rangifer</taxon>
    </lineage>
</organism>
<reference evidence="1" key="2">
    <citation type="submission" date="2025-03" db="EMBL/GenBank/DDBJ databases">
        <authorList>
            <consortium name="ELIXIR-Norway"/>
            <consortium name="Elixir Norway"/>
        </authorList>
    </citation>
    <scope>NUCLEOTIDE SEQUENCE</scope>
</reference>
<dbReference type="Proteomes" id="UP001162501">
    <property type="component" value="Chromosome 18"/>
</dbReference>
<sequence>MFNHLKNCQTFPKWLYHFTFPLTLFEGSTFSTFSLILIICLFFLSIAVLLVMKWYLIIVLICILLVANDIEHLFMCMLAMCVSSLRKCIQILCPSLNCFFSHY</sequence>
<accession>A0AC59YM04</accession>
<evidence type="ECO:0000313" key="2">
    <source>
        <dbReference type="Proteomes" id="UP001162501"/>
    </source>
</evidence>
<protein>
    <submittedName>
        <fullName evidence="1">Uncharacterized protein</fullName>
    </submittedName>
</protein>
<evidence type="ECO:0000313" key="1">
    <source>
        <dbReference type="EMBL" id="CAM9819141.1"/>
    </source>
</evidence>